<accession>A0A8C3T1M6</accession>
<feature type="transmembrane region" description="Helical" evidence="11">
    <location>
        <begin position="429"/>
        <end position="450"/>
    </location>
</feature>
<reference evidence="13" key="1">
    <citation type="submission" date="2025-08" db="UniProtKB">
        <authorList>
            <consortium name="Ensembl"/>
        </authorList>
    </citation>
    <scope>IDENTIFICATION</scope>
</reference>
<evidence type="ECO:0000256" key="2">
    <source>
        <dbReference type="ARBA" id="ARBA00022448"/>
    </source>
</evidence>
<dbReference type="PANTHER" id="PTHR10117:SF6">
    <property type="entry name" value="SHORT TRANSIENT RECEPTOR POTENTIAL CHANNEL 2"/>
    <property type="match status" value="1"/>
</dbReference>
<keyword evidence="7" id="KW-0406">Ion transport</keyword>
<dbReference type="SUPFAM" id="SSF48403">
    <property type="entry name" value="Ankyrin repeat"/>
    <property type="match status" value="1"/>
</dbReference>
<evidence type="ECO:0000256" key="1">
    <source>
        <dbReference type="ARBA" id="ARBA00004141"/>
    </source>
</evidence>
<dbReference type="GO" id="GO:0070679">
    <property type="term" value="F:inositol 1,4,5 trisphosphate binding"/>
    <property type="evidence" value="ECO:0007669"/>
    <property type="project" value="TreeGrafter"/>
</dbReference>
<feature type="region of interest" description="Disordered" evidence="10">
    <location>
        <begin position="749"/>
        <end position="770"/>
    </location>
</feature>
<feature type="transmembrane region" description="Helical" evidence="11">
    <location>
        <begin position="598"/>
        <end position="619"/>
    </location>
</feature>
<evidence type="ECO:0000256" key="8">
    <source>
        <dbReference type="ARBA" id="ARBA00023136"/>
    </source>
</evidence>
<sequence>GDPYKFNKKLKFPSQLLDAIQEGDPLRVQQLLQGSDGILQQQADGEDRAWREALNLAIRTGGGEIAGALLRYVKFDFRQIHEALLVAVDTSQPQVVRLLLERLDQEKSLKVDIKSFSLAFFDRSIDNACFAPGVTPLTLACEKDLYEIVDMLVRKGHAIPRPHTISCACLECSNGRKYDLLKFSLFRINTYKGIASRAYLSIASEDAMLTAFKLSRELQCLSCKEPEFKPEYLSLEVLSQEFAFELLGMCRNQSEVTAVLNDLGDSEEEEELDSQAFEEGIPNLARLRLAVNYNQKRFVAHPICQQVLSSIWCGNLSGWRGSNTLWKVFVSCSIFLTMPLLCLVYWIAPKSRVGKMLKIPVIKFLLHSASYLWFLIFLLVESIVLEHKHHIFLGRSQPMWENSLHMVWVAGFFWYECKEVWIEGLHSYLLDLWNCLDIVILSLYLASFALRVLVSGRGHLHCLDAPSSPECYYFTRAGRHEWQPEDPQFVAEVLFAVTSMLSFTRLAYILPAHESLGTLQISIGKMIDDMIRFMFILMIILTAFLCGLNNTYVYYQESQRLGNFNETFQFLFWTMFGMEEYSVVDLPQYALAQFVGRALYGIFTIVMVIVLLNMLIAMITNSFQKIEDDADVEWKFARSKLYLSYFREGLTLPVPFNIIPTPKSLFYSVRGIFRFICCSKPKRQPDYPPIPTIDVGLGGENRRSYRLQVIKALVQRYIDTARREFEESRRKDLGNRITELNKSVSRLHTEVKHLHHSPPARPAPASPPAGASVLHRYILRVQDSVQNFGQASGGSGLGSPAQVLVHQARAAGNDPQPDPEELSLGPQHTMSPGDGAEEGDQAGEPEDPSPCPAGEADSGPSL</sequence>
<keyword evidence="14" id="KW-1185">Reference proteome</keyword>
<dbReference type="SMART" id="SM01420">
    <property type="entry name" value="TRP_2"/>
    <property type="match status" value="1"/>
</dbReference>
<dbReference type="InterPro" id="IPR005458">
    <property type="entry name" value="TRPC2_channel"/>
</dbReference>
<reference evidence="13" key="2">
    <citation type="submission" date="2025-09" db="UniProtKB">
        <authorList>
            <consortium name="Ensembl"/>
        </authorList>
    </citation>
    <scope>IDENTIFICATION</scope>
</reference>
<evidence type="ECO:0000259" key="12">
    <source>
        <dbReference type="SMART" id="SM01420"/>
    </source>
</evidence>
<dbReference type="Ensembl" id="ENSCSRT00000023094.1">
    <property type="protein sequence ID" value="ENSCSRP00000022120.1"/>
    <property type="gene ID" value="ENSCSRG00000016500.1"/>
</dbReference>
<name>A0A8C3T1M6_CHESE</name>
<keyword evidence="8 11" id="KW-0472">Membrane</keyword>
<evidence type="ECO:0000256" key="5">
    <source>
        <dbReference type="ARBA" id="ARBA00022989"/>
    </source>
</evidence>
<feature type="transmembrane region" description="Helical" evidence="11">
    <location>
        <begin position="360"/>
        <end position="380"/>
    </location>
</feature>
<dbReference type="Gene3D" id="1.25.40.20">
    <property type="entry name" value="Ankyrin repeat-containing domain"/>
    <property type="match status" value="1"/>
</dbReference>
<keyword evidence="3 11" id="KW-0812">Transmembrane</keyword>
<protein>
    <recommendedName>
        <fullName evidence="12">Transient receptor ion channel domain-containing protein</fullName>
    </recommendedName>
</protein>
<feature type="transmembrane region" description="Helical" evidence="11">
    <location>
        <begin position="531"/>
        <end position="555"/>
    </location>
</feature>
<evidence type="ECO:0000313" key="13">
    <source>
        <dbReference type="Ensembl" id="ENSCSRP00000022120.1"/>
    </source>
</evidence>
<dbReference type="PANTHER" id="PTHR10117">
    <property type="entry name" value="TRANSIENT RECEPTOR POTENTIAL CHANNEL"/>
    <property type="match status" value="1"/>
</dbReference>
<dbReference type="InterPro" id="IPR013555">
    <property type="entry name" value="TRP_dom"/>
</dbReference>
<feature type="compositionally biased region" description="Acidic residues" evidence="10">
    <location>
        <begin position="835"/>
        <end position="847"/>
    </location>
</feature>
<keyword evidence="9" id="KW-0407">Ion channel</keyword>
<dbReference type="Proteomes" id="UP000694403">
    <property type="component" value="Unplaced"/>
</dbReference>
<feature type="region of interest" description="Disordered" evidence="10">
    <location>
        <begin position="810"/>
        <end position="862"/>
    </location>
</feature>
<dbReference type="GO" id="GO:0051480">
    <property type="term" value="P:regulation of cytosolic calcium ion concentration"/>
    <property type="evidence" value="ECO:0007669"/>
    <property type="project" value="TreeGrafter"/>
</dbReference>
<organism evidence="13 14">
    <name type="scientific">Chelydra serpentina</name>
    <name type="common">Snapping turtle</name>
    <name type="synonym">Testudo serpentina</name>
    <dbReference type="NCBI Taxonomy" id="8475"/>
    <lineage>
        <taxon>Eukaryota</taxon>
        <taxon>Metazoa</taxon>
        <taxon>Chordata</taxon>
        <taxon>Craniata</taxon>
        <taxon>Vertebrata</taxon>
        <taxon>Euteleostomi</taxon>
        <taxon>Archelosauria</taxon>
        <taxon>Testudinata</taxon>
        <taxon>Testudines</taxon>
        <taxon>Cryptodira</taxon>
        <taxon>Durocryptodira</taxon>
        <taxon>Americhelydia</taxon>
        <taxon>Chelydroidea</taxon>
        <taxon>Chelydridae</taxon>
        <taxon>Chelydra</taxon>
    </lineage>
</organism>
<dbReference type="Pfam" id="PF08344">
    <property type="entry name" value="TRP_2"/>
    <property type="match status" value="1"/>
</dbReference>
<evidence type="ECO:0000256" key="11">
    <source>
        <dbReference type="SAM" id="Phobius"/>
    </source>
</evidence>
<dbReference type="GO" id="GO:0007338">
    <property type="term" value="P:single fertilization"/>
    <property type="evidence" value="ECO:0007669"/>
    <property type="project" value="TreeGrafter"/>
</dbReference>
<keyword evidence="4" id="KW-0677">Repeat</keyword>
<dbReference type="AlphaFoldDB" id="A0A8C3T1M6"/>
<dbReference type="InterPro" id="IPR036770">
    <property type="entry name" value="Ankyrin_rpt-contain_sf"/>
</dbReference>
<dbReference type="GO" id="GO:0015279">
    <property type="term" value="F:store-operated calcium channel activity"/>
    <property type="evidence" value="ECO:0007669"/>
    <property type="project" value="TreeGrafter"/>
</dbReference>
<evidence type="ECO:0000256" key="6">
    <source>
        <dbReference type="ARBA" id="ARBA00023043"/>
    </source>
</evidence>
<dbReference type="GO" id="GO:0005886">
    <property type="term" value="C:plasma membrane"/>
    <property type="evidence" value="ECO:0007669"/>
    <property type="project" value="TreeGrafter"/>
</dbReference>
<evidence type="ECO:0000256" key="7">
    <source>
        <dbReference type="ARBA" id="ARBA00023065"/>
    </source>
</evidence>
<dbReference type="Pfam" id="PF00520">
    <property type="entry name" value="Ion_trans"/>
    <property type="match status" value="1"/>
</dbReference>
<feature type="transmembrane region" description="Helical" evidence="11">
    <location>
        <begin position="325"/>
        <end position="348"/>
    </location>
</feature>
<proteinExistence type="predicted"/>
<keyword evidence="6" id="KW-0040">ANK repeat</keyword>
<evidence type="ECO:0000256" key="3">
    <source>
        <dbReference type="ARBA" id="ARBA00022692"/>
    </source>
</evidence>
<evidence type="ECO:0000313" key="14">
    <source>
        <dbReference type="Proteomes" id="UP000694403"/>
    </source>
</evidence>
<comment type="subcellular location">
    <subcellularLocation>
        <location evidence="1">Membrane</location>
        <topology evidence="1">Multi-pass membrane protein</topology>
    </subcellularLocation>
</comment>
<evidence type="ECO:0000256" key="9">
    <source>
        <dbReference type="ARBA" id="ARBA00023303"/>
    </source>
</evidence>
<evidence type="ECO:0000256" key="4">
    <source>
        <dbReference type="ARBA" id="ARBA00022737"/>
    </source>
</evidence>
<evidence type="ECO:0000256" key="10">
    <source>
        <dbReference type="SAM" id="MobiDB-lite"/>
    </source>
</evidence>
<keyword evidence="5 11" id="KW-1133">Transmembrane helix</keyword>
<feature type="domain" description="Transient receptor ion channel" evidence="12">
    <location>
        <begin position="167"/>
        <end position="229"/>
    </location>
</feature>
<dbReference type="GO" id="GO:0034703">
    <property type="term" value="C:cation channel complex"/>
    <property type="evidence" value="ECO:0007669"/>
    <property type="project" value="TreeGrafter"/>
</dbReference>
<dbReference type="InterPro" id="IPR002153">
    <property type="entry name" value="TRPC_channel"/>
</dbReference>
<dbReference type="PRINTS" id="PR01643">
    <property type="entry name" value="TRPCHANNEL2"/>
</dbReference>
<keyword evidence="2" id="KW-0813">Transport</keyword>
<dbReference type="PRINTS" id="PR01097">
    <property type="entry name" value="TRNSRECEPTRP"/>
</dbReference>
<dbReference type="InterPro" id="IPR005821">
    <property type="entry name" value="Ion_trans_dom"/>
</dbReference>